<evidence type="ECO:0000313" key="8">
    <source>
        <dbReference type="EMBL" id="KAK7111884.1"/>
    </source>
</evidence>
<keyword evidence="3" id="KW-0507">mRNA processing</keyword>
<feature type="region of interest" description="Disordered" evidence="6">
    <location>
        <begin position="579"/>
        <end position="620"/>
    </location>
</feature>
<evidence type="ECO:0000256" key="4">
    <source>
        <dbReference type="ARBA" id="ARBA00023187"/>
    </source>
</evidence>
<dbReference type="SMART" id="SM00544">
    <property type="entry name" value="MA3"/>
    <property type="match status" value="1"/>
</dbReference>
<dbReference type="GO" id="GO:0003723">
    <property type="term" value="F:RNA binding"/>
    <property type="evidence" value="ECO:0007669"/>
    <property type="project" value="InterPro"/>
</dbReference>
<evidence type="ECO:0000256" key="6">
    <source>
        <dbReference type="SAM" id="MobiDB-lite"/>
    </source>
</evidence>
<dbReference type="InterPro" id="IPR003891">
    <property type="entry name" value="Initiation_fac_eIF4g_MI"/>
</dbReference>
<feature type="compositionally biased region" description="Polar residues" evidence="6">
    <location>
        <begin position="100"/>
        <end position="111"/>
    </location>
</feature>
<feature type="compositionally biased region" description="Basic and acidic residues" evidence="6">
    <location>
        <begin position="1207"/>
        <end position="1219"/>
    </location>
</feature>
<gene>
    <name evidence="8" type="ORF">V1264_011438</name>
</gene>
<dbReference type="Gene3D" id="1.25.40.180">
    <property type="match status" value="1"/>
</dbReference>
<organism evidence="8 9">
    <name type="scientific">Littorina saxatilis</name>
    <dbReference type="NCBI Taxonomy" id="31220"/>
    <lineage>
        <taxon>Eukaryota</taxon>
        <taxon>Metazoa</taxon>
        <taxon>Spiralia</taxon>
        <taxon>Lophotrochozoa</taxon>
        <taxon>Mollusca</taxon>
        <taxon>Gastropoda</taxon>
        <taxon>Caenogastropoda</taxon>
        <taxon>Littorinimorpha</taxon>
        <taxon>Littorinoidea</taxon>
        <taxon>Littorinidae</taxon>
        <taxon>Littorina</taxon>
    </lineage>
</organism>
<feature type="compositionally biased region" description="Basic and acidic residues" evidence="6">
    <location>
        <begin position="1027"/>
        <end position="1046"/>
    </location>
</feature>
<dbReference type="Pfam" id="PF02854">
    <property type="entry name" value="MIF4G"/>
    <property type="match status" value="1"/>
</dbReference>
<feature type="compositionally biased region" description="Basic and acidic residues" evidence="6">
    <location>
        <begin position="158"/>
        <end position="288"/>
    </location>
</feature>
<dbReference type="GO" id="GO:0000398">
    <property type="term" value="P:mRNA splicing, via spliceosome"/>
    <property type="evidence" value="ECO:0007669"/>
    <property type="project" value="TreeGrafter"/>
</dbReference>
<feature type="compositionally biased region" description="Basic residues" evidence="6">
    <location>
        <begin position="895"/>
        <end position="906"/>
    </location>
</feature>
<keyword evidence="5" id="KW-0539">Nucleus</keyword>
<evidence type="ECO:0000256" key="5">
    <source>
        <dbReference type="ARBA" id="ARBA00023242"/>
    </source>
</evidence>
<evidence type="ECO:0000256" key="2">
    <source>
        <dbReference type="ARBA" id="ARBA00006856"/>
    </source>
</evidence>
<keyword evidence="4" id="KW-0508">mRNA splicing</keyword>
<feature type="compositionally biased region" description="Low complexity" evidence="6">
    <location>
        <begin position="19"/>
        <end position="34"/>
    </location>
</feature>
<dbReference type="InterPro" id="IPR050781">
    <property type="entry name" value="CWC22_splicing_factor"/>
</dbReference>
<feature type="compositionally biased region" description="Low complexity" evidence="6">
    <location>
        <begin position="830"/>
        <end position="856"/>
    </location>
</feature>
<reference evidence="8 9" key="1">
    <citation type="submission" date="2024-02" db="EMBL/GenBank/DDBJ databases">
        <title>Chromosome-scale genome assembly of the rough periwinkle Littorina saxatilis.</title>
        <authorList>
            <person name="De Jode A."/>
            <person name="Faria R."/>
            <person name="Formenti G."/>
            <person name="Sims Y."/>
            <person name="Smith T.P."/>
            <person name="Tracey A."/>
            <person name="Wood J.M.D."/>
            <person name="Zagrodzka Z.B."/>
            <person name="Johannesson K."/>
            <person name="Butlin R.K."/>
            <person name="Leder E.H."/>
        </authorList>
    </citation>
    <scope>NUCLEOTIDE SEQUENCE [LARGE SCALE GENOMIC DNA]</scope>
    <source>
        <strain evidence="8">Snail1</strain>
        <tissue evidence="8">Muscle</tissue>
    </source>
</reference>
<dbReference type="PANTHER" id="PTHR18034">
    <property type="entry name" value="CELL CYCLE CONTROL PROTEIN CWF22-RELATED"/>
    <property type="match status" value="1"/>
</dbReference>
<protein>
    <recommendedName>
        <fullName evidence="7">MI domain-containing protein</fullName>
    </recommendedName>
</protein>
<evidence type="ECO:0000256" key="3">
    <source>
        <dbReference type="ARBA" id="ARBA00022664"/>
    </source>
</evidence>
<feature type="compositionally biased region" description="Basic and acidic residues" evidence="6">
    <location>
        <begin position="1423"/>
        <end position="1448"/>
    </location>
</feature>
<comment type="caution">
    <text evidence="8">The sequence shown here is derived from an EMBL/GenBank/DDBJ whole genome shotgun (WGS) entry which is preliminary data.</text>
</comment>
<feature type="domain" description="MI" evidence="7">
    <location>
        <begin position="628"/>
        <end position="744"/>
    </location>
</feature>
<feature type="compositionally biased region" description="Acidic residues" evidence="6">
    <location>
        <begin position="584"/>
        <end position="611"/>
    </location>
</feature>
<feature type="region of interest" description="Disordered" evidence="6">
    <location>
        <begin position="827"/>
        <end position="1508"/>
    </location>
</feature>
<dbReference type="GO" id="GO:0016607">
    <property type="term" value="C:nuclear speck"/>
    <property type="evidence" value="ECO:0007669"/>
    <property type="project" value="UniProtKB-SubCell"/>
</dbReference>
<dbReference type="EMBL" id="JBAMIC010000002">
    <property type="protein sequence ID" value="KAK7111884.1"/>
    <property type="molecule type" value="Genomic_DNA"/>
</dbReference>
<feature type="compositionally biased region" description="Basic residues" evidence="6">
    <location>
        <begin position="979"/>
        <end position="1001"/>
    </location>
</feature>
<evidence type="ECO:0000256" key="1">
    <source>
        <dbReference type="ARBA" id="ARBA00004324"/>
    </source>
</evidence>
<comment type="subcellular location">
    <subcellularLocation>
        <location evidence="1">Nucleus speckle</location>
    </subcellularLocation>
</comment>
<dbReference type="FunFam" id="1.25.40.180:FF:000004">
    <property type="entry name" value="pre-mRNA-splicing factor CWC22 homolog"/>
    <property type="match status" value="1"/>
</dbReference>
<feature type="compositionally biased region" description="Basic and acidic residues" evidence="6">
    <location>
        <begin position="1127"/>
        <end position="1173"/>
    </location>
</feature>
<feature type="compositionally biased region" description="Basic and acidic residues" evidence="6">
    <location>
        <begin position="1062"/>
        <end position="1108"/>
    </location>
</feature>
<feature type="compositionally biased region" description="Basic and acidic residues" evidence="6">
    <location>
        <begin position="1461"/>
        <end position="1508"/>
    </location>
</feature>
<feature type="compositionally biased region" description="Basic and acidic residues" evidence="6">
    <location>
        <begin position="907"/>
        <end position="955"/>
    </location>
</feature>
<dbReference type="PROSITE" id="PS51366">
    <property type="entry name" value="MI"/>
    <property type="match status" value="1"/>
</dbReference>
<dbReference type="SUPFAM" id="SSF48371">
    <property type="entry name" value="ARM repeat"/>
    <property type="match status" value="1"/>
</dbReference>
<dbReference type="Pfam" id="PF02847">
    <property type="entry name" value="MA3"/>
    <property type="match status" value="1"/>
</dbReference>
<name>A0AAN9BV28_9CAEN</name>
<keyword evidence="9" id="KW-1185">Reference proteome</keyword>
<feature type="compositionally biased region" description="Acidic residues" evidence="6">
    <location>
        <begin position="857"/>
        <end position="868"/>
    </location>
</feature>
<sequence>MPRARKESSSDGSDGGSSSGEETSGSDSSGSDNSGQDHERAPKKDLSTRSKGSESTPVRSKRGGNSEEEDTQEQRRKVKGVSDSGELSSSDGEHVPRSGPRSTVVQKVSTPTKDKGRNQDETGKASPDDDSAKEKGKDKRDDADVSQSKKRSRSQSPKNRDGDKRFKDDRSHNRSSDRRDERRPRRDDRDADRDRNWRRDNDRRRNDDRRRDDDRRGDRSRRDDRRRDGDRRDDRRVERDGGDRRRDKDDRDKDRGDSRRDENKENKKDDNEPQKRKAGEPDGVKEGESAPPQKKSKDLEDIMTRTGGAYIPPAKLRMLQAQITDKSSVPYQRMAWEALKKSINGLINKVNVSNIIDIVREIFQENIVRGRGLLARSVTQAQAASPTFTHVYAALVAIINTKFPQVGELILQRLVLQFKRGFRRNDKNICLSSTRFVAHLVNQQVAHEVIALEILTLLLENATEDSVEVAISFLKECGQKLTEVSPKGINAIFERLRNILHEAQLDKRVQYMVEVMFAIRKDGFKAHPAVISDLDLVEEDDQFTHLLQLDDVTTGHEQLNVFKADDDYQENEEKYKTLKKEILDEGSSDEEGSGQESGSEESSDDEDDEEKETATQDIIDQTETNMVALRRTIYLTVQSSLDFEECAHKLLKMDLKPGQEVELCYMIVDCCAQLRTYEKFFGLLAGRFCSLDKKYVVPFETIFQEQFETIHRLDTNKLRNVAKLFAHLLHTDAISWSVMNCMKLTEEDTTSASRIFIKILFLELSEYMGLPKLNKRLRDPTLQEYFEGILPRSNPKHTRFAINFFTTIGLGGLTEDLREHLKGISKQLMQQKQQQEQQEHQQQQQQKPASSSSSDSSESDSSDSDSSDSSDSSSSESSDSDSDDSNSSSDSGDNRKKKKKRGQKAQKARDKPSRSKDNRKPNRHSEQPDRHRAEPERRMNGRGSDSRPRIEDKLLKLSLPQGMTLVDPTELSPPPPMGRKGKKGRDKGKRKLGRKKDRRGNKQAESGGRGRQNSNYELRGNSSFEQGSDRDHSDRAFYRGDRDNGPRGRPVSPPLSSGRKGRQQDGYDAMVDRRGGSRREPSPISRRDGPVDRQEDYPPRKADRREADLTPPPPPRGVDRYASPPARQDRRDYDSPPFPRRQDRLDVDVGGRRGYDRQDVDDLAPRQSDRRVVDSPPRYPNNREPDSPPPPRGGRRREALSPPPRVGRREVDSPPRRMDSPPPPRRAGRGDSDRGRDDLNRSVESPPRRMDRGRGDLDRPVERGRGDVERGRVDMDRGRGEVSRSIERSRDVERGRGDIDRAVDRGRGDVDREIERGRGDLDRGLDRRRGGGDMDMDRSLDRGGREDMDRGRGDFDRSMDRGKGDMDRGRVDNREDMERSSKGMDRGRGEMDRGRDKSGGRGNLDSPPRQDKRGMTRTPPVAGRRDLGHSDVMRDGDRRRGGGAEMDGRGSGGGRSLTPPPRKDKGRPRNEEDVRRRRSVSRDMEDRRKPSRNEREVSRERVREKRRR</sequence>
<dbReference type="InterPro" id="IPR003890">
    <property type="entry name" value="MIF4G-like_typ-3"/>
</dbReference>
<dbReference type="GO" id="GO:0071013">
    <property type="term" value="C:catalytic step 2 spliceosome"/>
    <property type="evidence" value="ECO:0007669"/>
    <property type="project" value="TreeGrafter"/>
</dbReference>
<proteinExistence type="inferred from homology"/>
<feature type="compositionally biased region" description="Polar residues" evidence="6">
    <location>
        <begin position="1011"/>
        <end position="1026"/>
    </location>
</feature>
<feature type="compositionally biased region" description="Basic and acidic residues" evidence="6">
    <location>
        <begin position="35"/>
        <end position="52"/>
    </location>
</feature>
<accession>A0AAN9BV28</accession>
<dbReference type="SMART" id="SM00543">
    <property type="entry name" value="MIF4G"/>
    <property type="match status" value="1"/>
</dbReference>
<dbReference type="Proteomes" id="UP001374579">
    <property type="component" value="Unassembled WGS sequence"/>
</dbReference>
<dbReference type="InterPro" id="IPR016024">
    <property type="entry name" value="ARM-type_fold"/>
</dbReference>
<feature type="compositionally biased region" description="Basic and acidic residues" evidence="6">
    <location>
        <begin position="1228"/>
        <end position="1399"/>
    </location>
</feature>
<comment type="similarity">
    <text evidence="2">Belongs to the CWC22 family.</text>
</comment>
<evidence type="ECO:0000313" key="9">
    <source>
        <dbReference type="Proteomes" id="UP001374579"/>
    </source>
</evidence>
<feature type="region of interest" description="Disordered" evidence="6">
    <location>
        <begin position="1"/>
        <end position="302"/>
    </location>
</feature>
<feature type="compositionally biased region" description="Basic and acidic residues" evidence="6">
    <location>
        <begin position="112"/>
        <end position="143"/>
    </location>
</feature>
<evidence type="ECO:0000259" key="7">
    <source>
        <dbReference type="PROSITE" id="PS51366"/>
    </source>
</evidence>
<dbReference type="PANTHER" id="PTHR18034:SF3">
    <property type="entry name" value="PRE-MRNA-SPLICING FACTOR CWC22 HOMOLOG"/>
    <property type="match status" value="1"/>
</dbReference>